<feature type="transmembrane region" description="Helical" evidence="7">
    <location>
        <begin position="284"/>
        <end position="307"/>
    </location>
</feature>
<dbReference type="PANTHER" id="PTHR43047:SF72">
    <property type="entry name" value="OSMOSENSING HISTIDINE PROTEIN KINASE SLN1"/>
    <property type="match status" value="1"/>
</dbReference>
<dbReference type="GO" id="GO:0005886">
    <property type="term" value="C:plasma membrane"/>
    <property type="evidence" value="ECO:0007669"/>
    <property type="project" value="TreeGrafter"/>
</dbReference>
<dbReference type="FunFam" id="3.30.565.10:FF:000010">
    <property type="entry name" value="Sensor histidine kinase RcsC"/>
    <property type="match status" value="1"/>
</dbReference>
<comment type="caution">
    <text evidence="10">The sequence shown here is derived from an EMBL/GenBank/DDBJ whole genome shotgun (WGS) entry which is preliminary data.</text>
</comment>
<dbReference type="InterPro" id="IPR001789">
    <property type="entry name" value="Sig_transdc_resp-reg_receiver"/>
</dbReference>
<accession>A0A948TB58</accession>
<reference evidence="10" key="2">
    <citation type="submission" date="2021-04" db="EMBL/GenBank/DDBJ databases">
        <authorList>
            <person name="Gilroy R."/>
        </authorList>
    </citation>
    <scope>NUCLEOTIDE SEQUENCE</scope>
    <source>
        <strain evidence="10">G4-2901</strain>
    </source>
</reference>
<dbReference type="GO" id="GO:0009927">
    <property type="term" value="F:histidine phosphotransfer kinase activity"/>
    <property type="evidence" value="ECO:0007669"/>
    <property type="project" value="TreeGrafter"/>
</dbReference>
<organism evidence="10 11">
    <name type="scientific">Candidatus Phocaeicola faecigallinarum</name>
    <dbReference type="NCBI Taxonomy" id="2838732"/>
    <lineage>
        <taxon>Bacteria</taxon>
        <taxon>Pseudomonadati</taxon>
        <taxon>Bacteroidota</taxon>
        <taxon>Bacteroidia</taxon>
        <taxon>Bacteroidales</taxon>
        <taxon>Bacteroidaceae</taxon>
        <taxon>Phocaeicola</taxon>
    </lineage>
</organism>
<dbReference type="Pfam" id="PF00512">
    <property type="entry name" value="HisKA"/>
    <property type="match status" value="1"/>
</dbReference>
<dbReference type="InterPro" id="IPR036097">
    <property type="entry name" value="HisK_dim/P_sf"/>
</dbReference>
<proteinExistence type="predicted"/>
<evidence type="ECO:0000256" key="4">
    <source>
        <dbReference type="ARBA" id="ARBA00022679"/>
    </source>
</evidence>
<dbReference type="InterPro" id="IPR036890">
    <property type="entry name" value="HATPase_C_sf"/>
</dbReference>
<dbReference type="PANTHER" id="PTHR43047">
    <property type="entry name" value="TWO-COMPONENT HISTIDINE PROTEIN KINASE"/>
    <property type="match status" value="1"/>
</dbReference>
<reference evidence="10" key="1">
    <citation type="journal article" date="2021" name="PeerJ">
        <title>Extensive microbial diversity within the chicken gut microbiome revealed by metagenomics and culture.</title>
        <authorList>
            <person name="Gilroy R."/>
            <person name="Ravi A."/>
            <person name="Getino M."/>
            <person name="Pursley I."/>
            <person name="Horton D.L."/>
            <person name="Alikhan N.F."/>
            <person name="Baker D."/>
            <person name="Gharbi K."/>
            <person name="Hall N."/>
            <person name="Watson M."/>
            <person name="Adriaenssens E.M."/>
            <person name="Foster-Nyarko E."/>
            <person name="Jarju S."/>
            <person name="Secka A."/>
            <person name="Antonio M."/>
            <person name="Oren A."/>
            <person name="Chaudhuri R.R."/>
            <person name="La Ragione R."/>
            <person name="Hildebrand F."/>
            <person name="Pallen M.J."/>
        </authorList>
    </citation>
    <scope>NUCLEOTIDE SEQUENCE</scope>
    <source>
        <strain evidence="10">G4-2901</strain>
    </source>
</reference>
<dbReference type="SUPFAM" id="SSF47384">
    <property type="entry name" value="Homodimeric domain of signal transducing histidine kinase"/>
    <property type="match status" value="1"/>
</dbReference>
<evidence type="ECO:0000259" key="8">
    <source>
        <dbReference type="PROSITE" id="PS50109"/>
    </source>
</evidence>
<dbReference type="SUPFAM" id="SSF47226">
    <property type="entry name" value="Histidine-containing phosphotransfer domain, HPT domain"/>
    <property type="match status" value="1"/>
</dbReference>
<evidence type="ECO:0000256" key="1">
    <source>
        <dbReference type="ARBA" id="ARBA00000085"/>
    </source>
</evidence>
<dbReference type="CDD" id="cd17546">
    <property type="entry name" value="REC_hyHK_CKI1_RcsC-like"/>
    <property type="match status" value="1"/>
</dbReference>
<dbReference type="PRINTS" id="PR00344">
    <property type="entry name" value="BCTRLSENSOR"/>
</dbReference>
<dbReference type="GO" id="GO:0000155">
    <property type="term" value="F:phosphorelay sensor kinase activity"/>
    <property type="evidence" value="ECO:0007669"/>
    <property type="project" value="InterPro"/>
</dbReference>
<feature type="domain" description="Histidine kinase" evidence="8">
    <location>
        <begin position="340"/>
        <end position="554"/>
    </location>
</feature>
<keyword evidence="5" id="KW-0418">Kinase</keyword>
<dbReference type="PROSITE" id="PS50109">
    <property type="entry name" value="HIS_KIN"/>
    <property type="match status" value="1"/>
</dbReference>
<dbReference type="FunFam" id="1.10.287.130:FF:000120">
    <property type="entry name" value="RteA, two-component system histidine kinase, with response regulator receiver domain"/>
    <property type="match status" value="1"/>
</dbReference>
<dbReference type="SUPFAM" id="SSF52172">
    <property type="entry name" value="CheY-like"/>
    <property type="match status" value="1"/>
</dbReference>
<dbReference type="InterPro" id="IPR036641">
    <property type="entry name" value="HPT_dom_sf"/>
</dbReference>
<dbReference type="Gene3D" id="1.20.120.160">
    <property type="entry name" value="HPT domain"/>
    <property type="match status" value="1"/>
</dbReference>
<dbReference type="PROSITE" id="PS50110">
    <property type="entry name" value="RESPONSE_REGULATORY"/>
    <property type="match status" value="1"/>
</dbReference>
<dbReference type="CDD" id="cd00082">
    <property type="entry name" value="HisKA"/>
    <property type="match status" value="1"/>
</dbReference>
<keyword evidence="4" id="KW-0808">Transferase</keyword>
<dbReference type="SMART" id="SM00448">
    <property type="entry name" value="REC"/>
    <property type="match status" value="1"/>
</dbReference>
<dbReference type="EMBL" id="JAHLFW010000048">
    <property type="protein sequence ID" value="MBU3837783.1"/>
    <property type="molecule type" value="Genomic_DNA"/>
</dbReference>
<dbReference type="Gene3D" id="3.30.565.10">
    <property type="entry name" value="Histidine kinase-like ATPase, C-terminal domain"/>
    <property type="match status" value="1"/>
</dbReference>
<comment type="catalytic activity">
    <reaction evidence="1">
        <text>ATP + protein L-histidine = ADP + protein N-phospho-L-histidine.</text>
        <dbReference type="EC" id="2.7.13.3"/>
    </reaction>
</comment>
<evidence type="ECO:0000259" key="9">
    <source>
        <dbReference type="PROSITE" id="PS50110"/>
    </source>
</evidence>
<dbReference type="Gene3D" id="3.40.50.2300">
    <property type="match status" value="1"/>
</dbReference>
<keyword evidence="3 6" id="KW-0597">Phosphoprotein</keyword>
<dbReference type="AlphaFoldDB" id="A0A948TB58"/>
<evidence type="ECO:0000256" key="6">
    <source>
        <dbReference type="PROSITE-ProRule" id="PRU00169"/>
    </source>
</evidence>
<dbReference type="SMART" id="SM00388">
    <property type="entry name" value="HisKA"/>
    <property type="match status" value="1"/>
</dbReference>
<dbReference type="Gene3D" id="1.10.287.130">
    <property type="match status" value="1"/>
</dbReference>
<dbReference type="SUPFAM" id="SSF55874">
    <property type="entry name" value="ATPase domain of HSP90 chaperone/DNA topoisomerase II/histidine kinase"/>
    <property type="match status" value="1"/>
</dbReference>
<keyword evidence="7" id="KW-1133">Transmembrane helix</keyword>
<dbReference type="InterPro" id="IPR003661">
    <property type="entry name" value="HisK_dim/P_dom"/>
</dbReference>
<evidence type="ECO:0000256" key="5">
    <source>
        <dbReference type="ARBA" id="ARBA00022777"/>
    </source>
</evidence>
<sequence length="848" mass="96306">MFSTKTKLAFGYIILIILLLGAIGYVYKQMTLLTQPTGLEESIYNRRRTTHSIISRLYETEVIGQALRTGSSDEIWLYTKAMKKVHLSLDTLRSQLTDTIQQARIDTVNMLLRDKERNMLAVLEALSTTPTDIIYRKQLDSLLHEHDSLITESHVRRRVVTHHNTYTIHHEPKGFFRRLADVFAPGKTDSTEVSNVVEEVFTDTIDQVFSPIDTIASMLSGIQDKVFQTRQDELRTLSYRINRLKIAGSHLSQRVNQLLESIEEDEQAALAARMYHEQSIRRDAAIAMAAISVVAIILVLVFFTIIWRDLTRSNHYRNELEKARDYAEDLLRAREKLMLTITHDIKAPAGSIIGYTDLLERLINDKRQKFYLDSMKNSAQHLLALVTSLLDYHRLEAGKMDLNPVAFRPFRLMEDIYNSFLPLAEKKNINLNYSPELEQNLTLEGDPFRIRQIVENLLSNALKFTNEGFITLTVSYSGVRLRFSVEDTGCGMSKAEQEKIFTEFTRLPGAQGQEGFGLGLSITRKLVELQNGQISVESTPGHGSCFSVIIPLPSYTHEKDTEEPETENPNPTISNIRILIIDDDSIQLQLTKDMLLSLTSSEKNVIRTIVCCQHPEEVFERINEEEFDIIFTDIQMPAMDGFHLLEAIRNIPCKQAQDIPVVAITARAIPDDEGFRARGFAAVLRKPFSRKDIINAIGFALNKTSTDITEFNADKNDIVITTCNENKTISEESSVTSSEFNFSRLTEFSMDDVEAARCILTTFADETRKNITKMDDAISRNDIKEICAIAHKMLPTFIMIEAREAIPSLQWLDEHKEKSTDSATALTHARIIIKTAVNAIRVINDNVS</sequence>
<dbReference type="InterPro" id="IPR005467">
    <property type="entry name" value="His_kinase_dom"/>
</dbReference>
<dbReference type="Pfam" id="PF02518">
    <property type="entry name" value="HATPase_c"/>
    <property type="match status" value="1"/>
</dbReference>
<dbReference type="InterPro" id="IPR003594">
    <property type="entry name" value="HATPase_dom"/>
</dbReference>
<evidence type="ECO:0000256" key="2">
    <source>
        <dbReference type="ARBA" id="ARBA00012438"/>
    </source>
</evidence>
<dbReference type="CDD" id="cd16922">
    <property type="entry name" value="HATPase_EvgS-ArcB-TorS-like"/>
    <property type="match status" value="1"/>
</dbReference>
<dbReference type="EC" id="2.7.13.3" evidence="2"/>
<evidence type="ECO:0000313" key="11">
    <source>
        <dbReference type="Proteomes" id="UP000783796"/>
    </source>
</evidence>
<dbReference type="InterPro" id="IPR011006">
    <property type="entry name" value="CheY-like_superfamily"/>
</dbReference>
<dbReference type="InterPro" id="IPR004358">
    <property type="entry name" value="Sig_transdc_His_kin-like_C"/>
</dbReference>
<evidence type="ECO:0000256" key="7">
    <source>
        <dbReference type="SAM" id="Phobius"/>
    </source>
</evidence>
<feature type="domain" description="Response regulatory" evidence="9">
    <location>
        <begin position="577"/>
        <end position="701"/>
    </location>
</feature>
<feature type="transmembrane region" description="Helical" evidence="7">
    <location>
        <begin position="6"/>
        <end position="27"/>
    </location>
</feature>
<evidence type="ECO:0000313" key="10">
    <source>
        <dbReference type="EMBL" id="MBU3837783.1"/>
    </source>
</evidence>
<keyword evidence="7" id="KW-0812">Transmembrane</keyword>
<dbReference type="SMART" id="SM00387">
    <property type="entry name" value="HATPase_c"/>
    <property type="match status" value="1"/>
</dbReference>
<feature type="modified residue" description="4-aspartylphosphate" evidence="6">
    <location>
        <position position="633"/>
    </location>
</feature>
<evidence type="ECO:0000256" key="3">
    <source>
        <dbReference type="ARBA" id="ARBA00022553"/>
    </source>
</evidence>
<protein>
    <recommendedName>
        <fullName evidence="2">histidine kinase</fullName>
        <ecNumber evidence="2">2.7.13.3</ecNumber>
    </recommendedName>
</protein>
<gene>
    <name evidence="10" type="ORF">H9777_05615</name>
</gene>
<keyword evidence="7" id="KW-0472">Membrane</keyword>
<dbReference type="Pfam" id="PF00072">
    <property type="entry name" value="Response_reg"/>
    <property type="match status" value="1"/>
</dbReference>
<dbReference type="Proteomes" id="UP000783796">
    <property type="component" value="Unassembled WGS sequence"/>
</dbReference>
<name>A0A948TB58_9BACT</name>